<dbReference type="PROSITE" id="PS52016">
    <property type="entry name" value="TONB_DEPENDENT_REC_3"/>
    <property type="match status" value="1"/>
</dbReference>
<reference evidence="14 15" key="1">
    <citation type="submission" date="2016-11" db="EMBL/GenBank/DDBJ databases">
        <authorList>
            <person name="Jaros S."/>
            <person name="Januszkiewicz K."/>
            <person name="Wedrychowicz H."/>
        </authorList>
    </citation>
    <scope>NUCLEOTIDE SEQUENCE [LARGE SCALE GENOMIC DNA]</scope>
    <source>
        <strain evidence="14 15">CGMCC 1.7049</strain>
    </source>
</reference>
<keyword evidence="4 8" id="KW-0812">Transmembrane</keyword>
<dbReference type="InterPro" id="IPR037066">
    <property type="entry name" value="Plug_dom_sf"/>
</dbReference>
<proteinExistence type="inferred from homology"/>
<evidence type="ECO:0000256" key="3">
    <source>
        <dbReference type="ARBA" id="ARBA00022452"/>
    </source>
</evidence>
<dbReference type="GO" id="GO:0033214">
    <property type="term" value="P:siderophore-iron import into cell"/>
    <property type="evidence" value="ECO:0007669"/>
    <property type="project" value="TreeGrafter"/>
</dbReference>
<feature type="chain" id="PRO_5009912995" evidence="11">
    <location>
        <begin position="21"/>
        <end position="736"/>
    </location>
</feature>
<organism evidence="14 15">
    <name type="scientific">Hydrocarboniphaga daqingensis</name>
    <dbReference type="NCBI Taxonomy" id="490188"/>
    <lineage>
        <taxon>Bacteria</taxon>
        <taxon>Pseudomonadati</taxon>
        <taxon>Pseudomonadota</taxon>
        <taxon>Gammaproteobacteria</taxon>
        <taxon>Nevskiales</taxon>
        <taxon>Nevskiaceae</taxon>
        <taxon>Hydrocarboniphaga</taxon>
    </lineage>
</organism>
<evidence type="ECO:0000256" key="7">
    <source>
        <dbReference type="ARBA" id="ARBA00023237"/>
    </source>
</evidence>
<feature type="domain" description="TonB-dependent receptor plug" evidence="13">
    <location>
        <begin position="51"/>
        <end position="159"/>
    </location>
</feature>
<accession>A0A1M5PQ99</accession>
<dbReference type="RefSeq" id="WP_072897601.1">
    <property type="nucleotide sequence ID" value="NZ_FQWZ01000005.1"/>
</dbReference>
<dbReference type="STRING" id="490188.SAMN04488068_2242"/>
<dbReference type="Gene3D" id="2.40.170.20">
    <property type="entry name" value="TonB-dependent receptor, beta-barrel domain"/>
    <property type="match status" value="1"/>
</dbReference>
<keyword evidence="5 9" id="KW-0798">TonB box</keyword>
<dbReference type="InterPro" id="IPR012910">
    <property type="entry name" value="Plug_dom"/>
</dbReference>
<feature type="region of interest" description="Disordered" evidence="10">
    <location>
        <begin position="387"/>
        <end position="409"/>
    </location>
</feature>
<evidence type="ECO:0000256" key="1">
    <source>
        <dbReference type="ARBA" id="ARBA00004571"/>
    </source>
</evidence>
<dbReference type="Pfam" id="PF07715">
    <property type="entry name" value="Plug"/>
    <property type="match status" value="1"/>
</dbReference>
<evidence type="ECO:0000256" key="8">
    <source>
        <dbReference type="PROSITE-ProRule" id="PRU01360"/>
    </source>
</evidence>
<keyword evidence="3 8" id="KW-1134">Transmembrane beta strand</keyword>
<dbReference type="InterPro" id="IPR039426">
    <property type="entry name" value="TonB-dep_rcpt-like"/>
</dbReference>
<protein>
    <submittedName>
        <fullName evidence="14">Fe(3+) dicitrate transport protein</fullName>
    </submittedName>
</protein>
<evidence type="ECO:0000256" key="4">
    <source>
        <dbReference type="ARBA" id="ARBA00022692"/>
    </source>
</evidence>
<dbReference type="EMBL" id="FQWZ01000005">
    <property type="protein sequence ID" value="SHH03846.1"/>
    <property type="molecule type" value="Genomic_DNA"/>
</dbReference>
<evidence type="ECO:0000256" key="9">
    <source>
        <dbReference type="RuleBase" id="RU003357"/>
    </source>
</evidence>
<name>A0A1M5PQ99_9GAMM</name>
<dbReference type="Gene3D" id="2.170.130.10">
    <property type="entry name" value="TonB-dependent receptor, plug domain"/>
    <property type="match status" value="1"/>
</dbReference>
<feature type="domain" description="TonB-dependent receptor-like beta-barrel" evidence="12">
    <location>
        <begin position="246"/>
        <end position="706"/>
    </location>
</feature>
<dbReference type="SUPFAM" id="SSF56935">
    <property type="entry name" value="Porins"/>
    <property type="match status" value="1"/>
</dbReference>
<evidence type="ECO:0000256" key="11">
    <source>
        <dbReference type="SAM" id="SignalP"/>
    </source>
</evidence>
<dbReference type="AlphaFoldDB" id="A0A1M5PQ99"/>
<comment type="similarity">
    <text evidence="8 9">Belongs to the TonB-dependent receptor family.</text>
</comment>
<keyword evidence="6 8" id="KW-0472">Membrane</keyword>
<gene>
    <name evidence="14" type="ORF">SAMN04488068_2242</name>
</gene>
<evidence type="ECO:0000256" key="2">
    <source>
        <dbReference type="ARBA" id="ARBA00022448"/>
    </source>
</evidence>
<evidence type="ECO:0000313" key="14">
    <source>
        <dbReference type="EMBL" id="SHH03846.1"/>
    </source>
</evidence>
<dbReference type="Proteomes" id="UP000199758">
    <property type="component" value="Unassembled WGS sequence"/>
</dbReference>
<evidence type="ECO:0000259" key="13">
    <source>
        <dbReference type="Pfam" id="PF07715"/>
    </source>
</evidence>
<evidence type="ECO:0000259" key="12">
    <source>
        <dbReference type="Pfam" id="PF00593"/>
    </source>
</evidence>
<comment type="subcellular location">
    <subcellularLocation>
        <location evidence="1 8">Cell outer membrane</location>
        <topology evidence="1 8">Multi-pass membrane protein</topology>
    </subcellularLocation>
</comment>
<keyword evidence="11" id="KW-0732">Signal</keyword>
<feature type="signal peptide" evidence="11">
    <location>
        <begin position="1"/>
        <end position="20"/>
    </location>
</feature>
<sequence length="736" mass="80291">MNLLKSAPWALALLPAAVLAQSNPTPPKTDAPAAVVLGAVTVLGDEAASDELPGATTLIDQATLKQSRVFTTNEALRKAPGVNVRDEEGLGLRPNIGIRGLNPTRSTKVLLLEDGIPLAYAPYGDNASYYHPPVTRFERIEVLKGSAMNQYGPQTIGAVINYVTPTPTQETQGVFSVAGGNRGFFDAQGRFGANGLLLDFSRKISDGARDNTDSKLEDFNLKGLFELSANQTLVLRVNQYREESNVTYTGLTDAEYANFGREYNPFDNDTFDATRYGGSVTHELSFGSDDLLTTNVYVSHFTRDWWRQSSTTTDTQCNATTYTVGDQTLNFQQARFAGVAVDPDQCNSAQGRLRDYYTYGVEPRVRITHASFGLDNELVAGLRAHRETQDRIQENATTPQGRGGARSENNKRELTAYAAFAQNRFGFGRLAVTPGLRLESIDYTRRNRLLGREGEESLSQLIPSLGATFAVDERYTLFASVHEGFAPPRVEDILSNGSATADITAVEIDAEKSINAEAGVRARPFDALRFELVVFRNDFDNLISVGSIAGGGVPLSQGEALFQGVELSGRADLGKLIGWSVNPFVELSYTGLPTARSEGAFTRADNGAVVPGTDVSRRLPYAPRHLFTGTLGYELPLGITARLEAVYIGDQYADFFNARSPEDTAIPTASRGSGQFGEIDDVLVWNAAINWRRPGSHWTLFATTKNFTDEDYIVDRTRGIQTGSPRLIQAGIEYQL</sequence>
<keyword evidence="7 8" id="KW-0998">Cell outer membrane</keyword>
<dbReference type="InterPro" id="IPR036942">
    <property type="entry name" value="Beta-barrel_TonB_sf"/>
</dbReference>
<evidence type="ECO:0000256" key="6">
    <source>
        <dbReference type="ARBA" id="ARBA00023136"/>
    </source>
</evidence>
<dbReference type="OrthoDB" id="9760494at2"/>
<dbReference type="Pfam" id="PF00593">
    <property type="entry name" value="TonB_dep_Rec_b-barrel"/>
    <property type="match status" value="1"/>
</dbReference>
<evidence type="ECO:0000313" key="15">
    <source>
        <dbReference type="Proteomes" id="UP000199758"/>
    </source>
</evidence>
<keyword evidence="2 8" id="KW-0813">Transport</keyword>
<dbReference type="CDD" id="cd01347">
    <property type="entry name" value="ligand_gated_channel"/>
    <property type="match status" value="1"/>
</dbReference>
<dbReference type="InterPro" id="IPR000531">
    <property type="entry name" value="Beta-barrel_TonB"/>
</dbReference>
<dbReference type="GO" id="GO:0009279">
    <property type="term" value="C:cell outer membrane"/>
    <property type="evidence" value="ECO:0007669"/>
    <property type="project" value="UniProtKB-SubCell"/>
</dbReference>
<evidence type="ECO:0000256" key="5">
    <source>
        <dbReference type="ARBA" id="ARBA00023077"/>
    </source>
</evidence>
<dbReference type="PANTHER" id="PTHR30442:SF0">
    <property type="entry name" value="FE(3+) DICITRATE TRANSPORT PROTEIN FECA"/>
    <property type="match status" value="1"/>
</dbReference>
<keyword evidence="15" id="KW-1185">Reference proteome</keyword>
<evidence type="ECO:0000256" key="10">
    <source>
        <dbReference type="SAM" id="MobiDB-lite"/>
    </source>
</evidence>
<dbReference type="PANTHER" id="PTHR30442">
    <property type="entry name" value="IRON III DICITRATE TRANSPORT PROTEIN FECA"/>
    <property type="match status" value="1"/>
</dbReference>